<dbReference type="Proteomes" id="UP001217963">
    <property type="component" value="Chromosome VII"/>
</dbReference>
<accession>A0A9Q9C4R0</accession>
<organism evidence="2 4">
    <name type="scientific">Encephalitozoon hellem</name>
    <name type="common">Microsporidian parasite</name>
    <dbReference type="NCBI Taxonomy" id="27973"/>
    <lineage>
        <taxon>Eukaryota</taxon>
        <taxon>Fungi</taxon>
        <taxon>Fungi incertae sedis</taxon>
        <taxon>Microsporidia</taxon>
        <taxon>Unikaryonidae</taxon>
        <taxon>Encephalitozoon</taxon>
    </lineage>
</organism>
<dbReference type="EMBL" id="CP075153">
    <property type="protein sequence ID" value="UTX43635.1"/>
    <property type="molecule type" value="Genomic_DNA"/>
</dbReference>
<proteinExistence type="predicted"/>
<evidence type="ECO:0000313" key="5">
    <source>
        <dbReference type="Proteomes" id="UP001217963"/>
    </source>
</evidence>
<evidence type="ECO:0000256" key="1">
    <source>
        <dbReference type="SAM" id="Coils"/>
    </source>
</evidence>
<feature type="coiled-coil region" evidence="1">
    <location>
        <begin position="5"/>
        <end position="68"/>
    </location>
</feature>
<keyword evidence="5" id="KW-1185">Reference proteome</keyword>
<evidence type="ECO:0000313" key="3">
    <source>
        <dbReference type="EMBL" id="WEL39111.1"/>
    </source>
</evidence>
<sequence length="89" mass="10525">MEKKNKDLAKENTELKRKISTMKKTEEDLLKDRIKKEYFGFRMHKKISGELEKNIAAIENVLDSLKRLSVEIPNRGHSEVLKDKRNLKE</sequence>
<name>A0A9Q9C4R0_ENCHE</name>
<reference evidence="3 5" key="2">
    <citation type="submission" date="2023-02" db="EMBL/GenBank/DDBJ databases">
        <title>Encephalitozoon hellem ATCC 50451 complete genome.</title>
        <authorList>
            <person name="Mascarenhas dos Santos A.C."/>
            <person name="Julian A.T."/>
            <person name="Pombert J.-F."/>
        </authorList>
    </citation>
    <scope>NUCLEOTIDE SEQUENCE [LARGE SCALE GENOMIC DNA]</scope>
    <source>
        <strain evidence="3 5">ATCC 50451</strain>
    </source>
</reference>
<dbReference type="Proteomes" id="UP001059546">
    <property type="component" value="Chromosome VII"/>
</dbReference>
<gene>
    <name evidence="2" type="ORF">GPU96_07g13990</name>
    <name evidence="3" type="ORF">PFJ87_07g01930</name>
</gene>
<evidence type="ECO:0000313" key="2">
    <source>
        <dbReference type="EMBL" id="UTX43635.1"/>
    </source>
</evidence>
<protein>
    <submittedName>
        <fullName evidence="2">Uncharacterized protein</fullName>
    </submittedName>
</protein>
<evidence type="ECO:0000313" key="4">
    <source>
        <dbReference type="Proteomes" id="UP001059546"/>
    </source>
</evidence>
<dbReference type="AlphaFoldDB" id="A0A9Q9C4R0"/>
<reference evidence="2" key="1">
    <citation type="submission" date="2022-10" db="EMBL/GenBank/DDBJ databases">
        <title>Encephalitozoon hellem ATCC 50604 Complete Genome.</title>
        <authorList>
            <person name="Mascarenhas dos Santos A.C."/>
            <person name="Julian A.T."/>
            <person name="Pombert J.-F."/>
        </authorList>
    </citation>
    <scope>NUCLEOTIDE SEQUENCE</scope>
    <source>
        <strain evidence="2">ATCC 50604</strain>
    </source>
</reference>
<keyword evidence="1" id="KW-0175">Coiled coil</keyword>
<dbReference type="EMBL" id="CP119068">
    <property type="protein sequence ID" value="WEL39111.1"/>
    <property type="molecule type" value="Genomic_DNA"/>
</dbReference>
<dbReference type="OrthoDB" id="2192791at2759"/>